<dbReference type="Pfam" id="PF25416">
    <property type="entry name" value="GRHL1_C"/>
    <property type="match status" value="1"/>
</dbReference>
<feature type="compositionally biased region" description="Low complexity" evidence="6">
    <location>
        <begin position="643"/>
        <end position="653"/>
    </location>
</feature>
<dbReference type="PANTHER" id="PTHR11037">
    <property type="entry name" value="TRANSCRIPTION FACTOR CP2"/>
    <property type="match status" value="1"/>
</dbReference>
<dbReference type="OrthoDB" id="7680836at2759"/>
<dbReference type="STRING" id="1658172.A0A1B7P2C4"/>
<proteinExistence type="predicted"/>
<evidence type="ECO:0000256" key="3">
    <source>
        <dbReference type="ARBA" id="ARBA00023125"/>
    </source>
</evidence>
<evidence type="ECO:0000259" key="7">
    <source>
        <dbReference type="PROSITE" id="PS51968"/>
    </source>
</evidence>
<reference evidence="8 9" key="1">
    <citation type="submission" date="2015-07" db="EMBL/GenBank/DDBJ databases">
        <title>Emmonsia species relationships and genome sequence.</title>
        <authorList>
            <person name="Cuomo C.A."/>
            <person name="Schwartz I.S."/>
            <person name="Kenyon C."/>
            <person name="de Hoog G.S."/>
            <person name="Govender N.P."/>
            <person name="Botha A."/>
            <person name="Moreno L."/>
            <person name="de Vries M."/>
            <person name="Munoz J.F."/>
            <person name="Stielow J.B."/>
        </authorList>
    </citation>
    <scope>NUCLEOTIDE SEQUENCE [LARGE SCALE GENOMIC DNA]</scope>
    <source>
        <strain evidence="8 9">CBS 136260</strain>
    </source>
</reference>
<keyword evidence="2" id="KW-0805">Transcription regulation</keyword>
<feature type="compositionally biased region" description="Low complexity" evidence="6">
    <location>
        <begin position="675"/>
        <end position="688"/>
    </location>
</feature>
<evidence type="ECO:0000256" key="1">
    <source>
        <dbReference type="ARBA" id="ARBA00004123"/>
    </source>
</evidence>
<gene>
    <name evidence="8" type="ORF">ACJ72_02482</name>
</gene>
<keyword evidence="4" id="KW-0804">Transcription</keyword>
<name>A0A1B7P2C4_9EURO</name>
<evidence type="ECO:0000256" key="5">
    <source>
        <dbReference type="ARBA" id="ARBA00023242"/>
    </source>
</evidence>
<organism evidence="8 9">
    <name type="scientific">Emergomyces africanus</name>
    <dbReference type="NCBI Taxonomy" id="1955775"/>
    <lineage>
        <taxon>Eukaryota</taxon>
        <taxon>Fungi</taxon>
        <taxon>Dikarya</taxon>
        <taxon>Ascomycota</taxon>
        <taxon>Pezizomycotina</taxon>
        <taxon>Eurotiomycetes</taxon>
        <taxon>Eurotiomycetidae</taxon>
        <taxon>Onygenales</taxon>
        <taxon>Ajellomycetaceae</taxon>
        <taxon>Emergomyces</taxon>
    </lineage>
</organism>
<dbReference type="InterPro" id="IPR040167">
    <property type="entry name" value="TF_CP2-like"/>
</dbReference>
<dbReference type="Gene3D" id="3.30.70.100">
    <property type="match status" value="1"/>
</dbReference>
<evidence type="ECO:0000256" key="4">
    <source>
        <dbReference type="ARBA" id="ARBA00023163"/>
    </source>
</evidence>
<keyword evidence="9" id="KW-1185">Reference proteome</keyword>
<dbReference type="InterPro" id="IPR057520">
    <property type="entry name" value="GRHL1/CP2_C"/>
</dbReference>
<dbReference type="Pfam" id="PF04516">
    <property type="entry name" value="CP2"/>
    <property type="match status" value="1"/>
</dbReference>
<comment type="subcellular location">
    <subcellularLocation>
        <location evidence="1">Nucleus</location>
    </subcellularLocation>
</comment>
<dbReference type="AlphaFoldDB" id="A0A1B7P2C4"/>
<feature type="domain" description="Grh/CP2 DB" evidence="7">
    <location>
        <begin position="304"/>
        <end position="569"/>
    </location>
</feature>
<dbReference type="EMBL" id="LGUA01000208">
    <property type="protein sequence ID" value="OAX83158.1"/>
    <property type="molecule type" value="Genomic_DNA"/>
</dbReference>
<accession>A0A1B7P2C4</accession>
<sequence>MASTSVTELVYLTFKEGVKPEDPENFEGRVFTDALEAVKLQSGYLYSSWGRTVEDENDIVWFVGAITWSSLLKFSTILYRKSSQKPGEELYSDFKEKFPDICAGISSTTAQRDQNQNLADLPVKQVQHISKMEQEENKGTGQTPKGLPDHWRFTPSIMDPNSYAFTSLANQPSTYYTTTPTGMGLSCHSQVPDLSTPGMTLNLLSPLSIPPATSATDAAAIQSAIDMNSFHHSFPPHTGNGVDPFHHSPAYAPSSFVNRDPRYDPLHVENSPINGVNPNNQMGLLPHGMGLPTHMDNRPNPGGENFRFNVTLKAATAMVKDADEIPITYLNKGQAYTISVLDATPMTSGAQPLKYRTFIRISFEDDEQRSKPANCWQLWKEGRGSNEAHHRDGKLLAVEHVDPNQGGDGDIRPSQVHLESSNFDGFSVIWSPNPATGNPSCSISVRFNFLSTDFSHSKGVKGIPVRLCAKTEVISTGHGDPPLEDRPEVCYCKVKLFRDHGAERKLSNDVAHVKKLIDKLKQQISQAELGAGFDRRKRSGSFVKGKITKHKRAWSGDSNNESGKSSLEEDLQIKLCTLKDMFSSTRPLSALNLKGDPQDDPDLFPVHLGINDEGFPHTIGWESRNNADGSSIASQHVLSPATSNHSLSSSHNSFDVKQGFPHQPQVYDGSRHGSMDWSSVSQQDSDGQQHMRNGRFLTRPVKVQKVSAGGRPGHDGWIEAMDVDATYQPPLAVPKKPTSCFYVQIRQSCGSQVPDGYYHAVYLTQRTAKDLVHVISKKCRIDASRVVRALCLRGNGLHVVLDDDVVNELPEGQDMAAEISEVRDCSLDASTDGDSSTPSTSSGIEVKLIF</sequence>
<evidence type="ECO:0000313" key="8">
    <source>
        <dbReference type="EMBL" id="OAX83158.1"/>
    </source>
</evidence>
<dbReference type="PROSITE" id="PS51968">
    <property type="entry name" value="GRH_CP2_DB"/>
    <property type="match status" value="1"/>
</dbReference>
<dbReference type="GO" id="GO:0000978">
    <property type="term" value="F:RNA polymerase II cis-regulatory region sequence-specific DNA binding"/>
    <property type="evidence" value="ECO:0007669"/>
    <property type="project" value="TreeGrafter"/>
</dbReference>
<dbReference type="PANTHER" id="PTHR11037:SF20">
    <property type="entry name" value="PROTEIN GRAINYHEAD"/>
    <property type="match status" value="1"/>
</dbReference>
<dbReference type="InterPro" id="IPR007604">
    <property type="entry name" value="CP2"/>
</dbReference>
<keyword evidence="3" id="KW-0238">DNA-binding</keyword>
<evidence type="ECO:0000256" key="6">
    <source>
        <dbReference type="SAM" id="MobiDB-lite"/>
    </source>
</evidence>
<protein>
    <recommendedName>
        <fullName evidence="7">Grh/CP2 DB domain-containing protein</fullName>
    </recommendedName>
</protein>
<dbReference type="GO" id="GO:0005634">
    <property type="term" value="C:nucleus"/>
    <property type="evidence" value="ECO:0007669"/>
    <property type="project" value="UniProtKB-SubCell"/>
</dbReference>
<keyword evidence="5" id="KW-0539">Nucleus</keyword>
<dbReference type="GO" id="GO:0001228">
    <property type="term" value="F:DNA-binding transcription activator activity, RNA polymerase II-specific"/>
    <property type="evidence" value="ECO:0007669"/>
    <property type="project" value="TreeGrafter"/>
</dbReference>
<evidence type="ECO:0000313" key="9">
    <source>
        <dbReference type="Proteomes" id="UP000091918"/>
    </source>
</evidence>
<feature type="region of interest" description="Disordered" evidence="6">
    <location>
        <begin position="639"/>
        <end position="691"/>
    </location>
</feature>
<dbReference type="Proteomes" id="UP000091918">
    <property type="component" value="Unassembled WGS sequence"/>
</dbReference>
<evidence type="ECO:0000256" key="2">
    <source>
        <dbReference type="ARBA" id="ARBA00023015"/>
    </source>
</evidence>
<comment type="caution">
    <text evidence="8">The sequence shown here is derived from an EMBL/GenBank/DDBJ whole genome shotgun (WGS) entry which is preliminary data.</text>
</comment>